<protein>
    <submittedName>
        <fullName evidence="3">Uncharacterized protein</fullName>
    </submittedName>
</protein>
<comment type="caution">
    <text evidence="3">The sequence shown here is derived from an EMBL/GenBank/DDBJ whole genome shotgun (WGS) entry which is preliminary data.</text>
</comment>
<dbReference type="AlphaFoldDB" id="A0A4R4NN35"/>
<evidence type="ECO:0000313" key="4">
    <source>
        <dbReference type="Proteomes" id="UP000295157"/>
    </source>
</evidence>
<accession>A0A4R4NN35</accession>
<dbReference type="Proteomes" id="UP000295157">
    <property type="component" value="Unassembled WGS sequence"/>
</dbReference>
<sequence>MISFLLAAQLGLASVVSAPSPTPMPSELTDAPRGGCAYTQTGVYCSNINGIDGYLKANCTWQGGGEFLCDKPRKQTCTSPADQDTGTAALDCRPVDD</sequence>
<evidence type="ECO:0000256" key="1">
    <source>
        <dbReference type="SAM" id="MobiDB-lite"/>
    </source>
</evidence>
<reference evidence="3 4" key="1">
    <citation type="submission" date="2019-02" db="EMBL/GenBank/DDBJ databases">
        <title>Draft genome sequences of novel Actinobacteria.</title>
        <authorList>
            <person name="Sahin N."/>
            <person name="Ay H."/>
            <person name="Saygin H."/>
        </authorList>
    </citation>
    <scope>NUCLEOTIDE SEQUENCE [LARGE SCALE GENOMIC DNA]</scope>
    <source>
        <strain evidence="3 4">KC201</strain>
    </source>
</reference>
<feature type="region of interest" description="Disordered" evidence="1">
    <location>
        <begin position="77"/>
        <end position="97"/>
    </location>
</feature>
<keyword evidence="4" id="KW-1185">Reference proteome</keyword>
<feature type="compositionally biased region" description="Polar residues" evidence="1">
    <location>
        <begin position="77"/>
        <end position="86"/>
    </location>
</feature>
<dbReference type="EMBL" id="SMJZ01000011">
    <property type="protein sequence ID" value="TDC10204.1"/>
    <property type="molecule type" value="Genomic_DNA"/>
</dbReference>
<gene>
    <name evidence="3" type="ORF">E1267_05035</name>
</gene>
<dbReference type="RefSeq" id="WP_132330256.1">
    <property type="nucleotide sequence ID" value="NZ_SMJZ01000011.1"/>
</dbReference>
<feature type="chain" id="PRO_5020367850" evidence="2">
    <location>
        <begin position="19"/>
        <end position="97"/>
    </location>
</feature>
<proteinExistence type="predicted"/>
<keyword evidence="2" id="KW-0732">Signal</keyword>
<organism evidence="3 4">
    <name type="scientific">Nonomuraea longispora</name>
    <dbReference type="NCBI Taxonomy" id="1848320"/>
    <lineage>
        <taxon>Bacteria</taxon>
        <taxon>Bacillati</taxon>
        <taxon>Actinomycetota</taxon>
        <taxon>Actinomycetes</taxon>
        <taxon>Streptosporangiales</taxon>
        <taxon>Streptosporangiaceae</taxon>
        <taxon>Nonomuraea</taxon>
    </lineage>
</organism>
<feature type="signal peptide" evidence="2">
    <location>
        <begin position="1"/>
        <end position="18"/>
    </location>
</feature>
<name>A0A4R4NN35_9ACTN</name>
<evidence type="ECO:0000256" key="2">
    <source>
        <dbReference type="SAM" id="SignalP"/>
    </source>
</evidence>
<evidence type="ECO:0000313" key="3">
    <source>
        <dbReference type="EMBL" id="TDC10204.1"/>
    </source>
</evidence>